<feature type="region of interest" description="Disordered" evidence="6">
    <location>
        <begin position="158"/>
        <end position="188"/>
    </location>
</feature>
<evidence type="ECO:0000256" key="3">
    <source>
        <dbReference type="ARBA" id="ARBA00023015"/>
    </source>
</evidence>
<comment type="caution">
    <text evidence="8">The sequence shown here is derived from an EMBL/GenBank/DDBJ whole genome shotgun (WGS) entry which is preliminary data.</text>
</comment>
<evidence type="ECO:0000256" key="2">
    <source>
        <dbReference type="ARBA" id="ARBA00016807"/>
    </source>
</evidence>
<proteinExistence type="predicted"/>
<dbReference type="InterPro" id="IPR028002">
    <property type="entry name" value="Myb_DNA-bind_5"/>
</dbReference>
<comment type="function">
    <text evidence="5">Involved in transvection phenomena (= synapsis-dependent gene expression), where the synaptic pairing of chromosomes carrying genes with which zeste interacts influences the expression of these genes. Zeste binds to DNA and stimulates transcription from a nearby promoter.</text>
</comment>
<keyword evidence="4" id="KW-0804">Transcription</keyword>
<evidence type="ECO:0000313" key="8">
    <source>
        <dbReference type="EMBL" id="KAG7310494.1"/>
    </source>
</evidence>
<organism evidence="8 9">
    <name type="scientific">Plutella xylostella</name>
    <name type="common">Diamondback moth</name>
    <name type="synonym">Plutella maculipennis</name>
    <dbReference type="NCBI Taxonomy" id="51655"/>
    <lineage>
        <taxon>Eukaryota</taxon>
        <taxon>Metazoa</taxon>
        <taxon>Ecdysozoa</taxon>
        <taxon>Arthropoda</taxon>
        <taxon>Hexapoda</taxon>
        <taxon>Insecta</taxon>
        <taxon>Pterygota</taxon>
        <taxon>Neoptera</taxon>
        <taxon>Endopterygota</taxon>
        <taxon>Lepidoptera</taxon>
        <taxon>Glossata</taxon>
        <taxon>Ditrysia</taxon>
        <taxon>Yponomeutoidea</taxon>
        <taxon>Plutellidae</taxon>
        <taxon>Plutella</taxon>
    </lineage>
</organism>
<dbReference type="Pfam" id="PF13873">
    <property type="entry name" value="Myb_DNA-bind_5"/>
    <property type="match status" value="1"/>
</dbReference>
<gene>
    <name evidence="8" type="ORF">JYU34_003281</name>
</gene>
<dbReference type="Proteomes" id="UP000823941">
    <property type="component" value="Chromosome 5"/>
</dbReference>
<protein>
    <recommendedName>
        <fullName evidence="2">Regulatory protein zeste</fullName>
    </recommendedName>
</protein>
<evidence type="ECO:0000256" key="4">
    <source>
        <dbReference type="ARBA" id="ARBA00023163"/>
    </source>
</evidence>
<evidence type="ECO:0000259" key="7">
    <source>
        <dbReference type="Pfam" id="PF13873"/>
    </source>
</evidence>
<evidence type="ECO:0000256" key="6">
    <source>
        <dbReference type="SAM" id="MobiDB-lite"/>
    </source>
</evidence>
<evidence type="ECO:0000256" key="1">
    <source>
        <dbReference type="ARBA" id="ARBA00011764"/>
    </source>
</evidence>
<accession>A0ABQ7QZM3</accession>
<evidence type="ECO:0000256" key="5">
    <source>
        <dbReference type="ARBA" id="ARBA00025466"/>
    </source>
</evidence>
<comment type="subunit">
    <text evidence="1">Self-associates forming complexes of several hundred monomers.</text>
</comment>
<keyword evidence="3" id="KW-0805">Transcription regulation</keyword>
<sequence>MPAKKQITEAQERLLLQMMQENPDIANNRVTSLTDSMAKQNLQKFWESLASRMNATGSGNKRVWQKWRDYWTERKYGVRRKVAKIQAHTGSGSSAIKLTDVEEQILEIMDMKPTLLRESSAPQGYYNQEFVLECTSAMNRPQSPVSPAHSPLMESMQNTLHKSEIKSDPLQEQESQPSSPSNSPMRDELVTQAPSWAVELENRRMEIESQQLRVLERLATSVDKLATTADKLLQMLANK</sequence>
<evidence type="ECO:0000313" key="9">
    <source>
        <dbReference type="Proteomes" id="UP000823941"/>
    </source>
</evidence>
<feature type="domain" description="Myb/SANT-like DNA-binding" evidence="7">
    <location>
        <begin position="4"/>
        <end position="84"/>
    </location>
</feature>
<feature type="compositionally biased region" description="Low complexity" evidence="6">
    <location>
        <begin position="172"/>
        <end position="184"/>
    </location>
</feature>
<name>A0ABQ7QZM3_PLUXY</name>
<reference evidence="8 9" key="1">
    <citation type="submission" date="2021-06" db="EMBL/GenBank/DDBJ databases">
        <title>A haploid diamondback moth (Plutella xylostella L.) genome assembly resolves 31 chromosomes and identifies a diamide resistance mutation.</title>
        <authorList>
            <person name="Ward C.M."/>
            <person name="Perry K.D."/>
            <person name="Baker G."/>
            <person name="Powis K."/>
            <person name="Heckel D.G."/>
            <person name="Baxter S.W."/>
        </authorList>
    </citation>
    <scope>NUCLEOTIDE SEQUENCE [LARGE SCALE GENOMIC DNA]</scope>
    <source>
        <strain evidence="8 9">LV</strain>
        <tissue evidence="8">Single pupa</tissue>
    </source>
</reference>
<dbReference type="EMBL" id="JAHIBW010000005">
    <property type="protein sequence ID" value="KAG7310494.1"/>
    <property type="molecule type" value="Genomic_DNA"/>
</dbReference>
<keyword evidence="9" id="KW-1185">Reference proteome</keyword>